<evidence type="ECO:0000259" key="6">
    <source>
        <dbReference type="Pfam" id="PF04932"/>
    </source>
</evidence>
<comment type="caution">
    <text evidence="7">The sequence shown here is derived from an EMBL/GenBank/DDBJ whole genome shotgun (WGS) entry which is preliminary data.</text>
</comment>
<proteinExistence type="predicted"/>
<evidence type="ECO:0000256" key="4">
    <source>
        <dbReference type="ARBA" id="ARBA00023136"/>
    </source>
</evidence>
<dbReference type="GO" id="GO:0016020">
    <property type="term" value="C:membrane"/>
    <property type="evidence" value="ECO:0007669"/>
    <property type="project" value="UniProtKB-SubCell"/>
</dbReference>
<dbReference type="EMBL" id="SOFE01000010">
    <property type="protein sequence ID" value="TFB86262.1"/>
    <property type="molecule type" value="Genomic_DNA"/>
</dbReference>
<accession>A0A4R8VSK8</accession>
<dbReference type="InterPro" id="IPR051533">
    <property type="entry name" value="WaaL-like"/>
</dbReference>
<feature type="domain" description="O-antigen ligase-related" evidence="6">
    <location>
        <begin position="222"/>
        <end position="362"/>
    </location>
</feature>
<evidence type="ECO:0000256" key="2">
    <source>
        <dbReference type="ARBA" id="ARBA00022692"/>
    </source>
</evidence>
<protein>
    <recommendedName>
        <fullName evidence="6">O-antigen ligase-related domain-containing protein</fullName>
    </recommendedName>
</protein>
<dbReference type="PANTHER" id="PTHR37422">
    <property type="entry name" value="TEICHURONIC ACID BIOSYNTHESIS PROTEIN TUAE"/>
    <property type="match status" value="1"/>
</dbReference>
<evidence type="ECO:0000256" key="1">
    <source>
        <dbReference type="ARBA" id="ARBA00004141"/>
    </source>
</evidence>
<feature type="transmembrane region" description="Helical" evidence="5">
    <location>
        <begin position="193"/>
        <end position="212"/>
    </location>
</feature>
<evidence type="ECO:0000256" key="3">
    <source>
        <dbReference type="ARBA" id="ARBA00022989"/>
    </source>
</evidence>
<sequence length="460" mass="49611">MRWPRPGSSRRYSEGWCAVRPAAKERPDMDAVMCGSDAAMQRDWRWTQPLLAVVVGLSFFLLFPPVGLDSRYSLLELSLVILTAVLVIFVCSRTTIRTVAVPTALAVLLVLMCFSAAWSFASWETARDALTFVVLAVVAFFIVHSARLNTILIGVAAGGLLALAGSLVLIAVAPEQAFYHTGAVQGFYGNRNGFGYVILMALPAAMAVRLAFRAGLLVKTVLVLVLAAGVVASDSKTSIFAMLLVVLVWVAAVLVRRHWGYLAALALGVIVVVAFAAVNYTRVLELLGKDPTLNGRSEIWSAVLSVVPHSLVIGFGWSRSWPAGSPHSAAVVEALGGHAVFHAHNEMLNWLVTLGGVGLLVVVALYVFVLWSGARIFRTATVEGGVWVLLASVMLIGRGFTDISETAPQGWFMLMLVAFVAAKYWSDSSTKPASGIVLLRWPQRRHAPRRGVAKEMIVSE</sequence>
<evidence type="ECO:0000313" key="8">
    <source>
        <dbReference type="Proteomes" id="UP000297963"/>
    </source>
</evidence>
<keyword evidence="4 5" id="KW-0472">Membrane</keyword>
<name>A0A4R8VSK8_9MICO</name>
<feature type="transmembrane region" description="Helical" evidence="5">
    <location>
        <begin position="224"/>
        <end position="252"/>
    </location>
</feature>
<feature type="transmembrane region" description="Helical" evidence="5">
    <location>
        <begin position="99"/>
        <end position="120"/>
    </location>
</feature>
<dbReference type="AlphaFoldDB" id="A0A4R8VSK8"/>
<feature type="transmembrane region" description="Helical" evidence="5">
    <location>
        <begin position="150"/>
        <end position="173"/>
    </location>
</feature>
<reference evidence="7 8" key="1">
    <citation type="submission" date="2019-03" db="EMBL/GenBank/DDBJ databases">
        <title>Genomics of glacier-inhabiting Cryobacterium strains.</title>
        <authorList>
            <person name="Liu Q."/>
            <person name="Xin Y.-H."/>
        </authorList>
    </citation>
    <scope>NUCLEOTIDE SEQUENCE [LARGE SCALE GENOMIC DNA]</scope>
    <source>
        <strain evidence="7 8">Hh34</strain>
    </source>
</reference>
<keyword evidence="2 5" id="KW-0812">Transmembrane</keyword>
<feature type="transmembrane region" description="Helical" evidence="5">
    <location>
        <begin position="50"/>
        <end position="68"/>
    </location>
</feature>
<gene>
    <name evidence="7" type="ORF">E3O11_05105</name>
</gene>
<feature type="transmembrane region" description="Helical" evidence="5">
    <location>
        <begin position="258"/>
        <end position="278"/>
    </location>
</feature>
<evidence type="ECO:0000313" key="7">
    <source>
        <dbReference type="EMBL" id="TFB86262.1"/>
    </source>
</evidence>
<feature type="transmembrane region" description="Helical" evidence="5">
    <location>
        <begin position="126"/>
        <end position="143"/>
    </location>
</feature>
<dbReference type="Pfam" id="PF04932">
    <property type="entry name" value="Wzy_C"/>
    <property type="match status" value="1"/>
</dbReference>
<dbReference type="PANTHER" id="PTHR37422:SF17">
    <property type="entry name" value="O-ANTIGEN LIGASE"/>
    <property type="match status" value="1"/>
</dbReference>
<dbReference type="InterPro" id="IPR007016">
    <property type="entry name" value="O-antigen_ligase-rel_domated"/>
</dbReference>
<comment type="subcellular location">
    <subcellularLocation>
        <location evidence="1">Membrane</location>
        <topology evidence="1">Multi-pass membrane protein</topology>
    </subcellularLocation>
</comment>
<keyword evidence="3 5" id="KW-1133">Transmembrane helix</keyword>
<evidence type="ECO:0000256" key="5">
    <source>
        <dbReference type="SAM" id="Phobius"/>
    </source>
</evidence>
<dbReference type="Proteomes" id="UP000297963">
    <property type="component" value="Unassembled WGS sequence"/>
</dbReference>
<feature type="transmembrane region" description="Helical" evidence="5">
    <location>
        <begin position="350"/>
        <end position="372"/>
    </location>
</feature>
<feature type="transmembrane region" description="Helical" evidence="5">
    <location>
        <begin position="74"/>
        <end position="92"/>
    </location>
</feature>
<organism evidence="7 8">
    <name type="scientific">Cryobacterium levicorallinum</name>
    <dbReference type="NCBI Taxonomy" id="995038"/>
    <lineage>
        <taxon>Bacteria</taxon>
        <taxon>Bacillati</taxon>
        <taxon>Actinomycetota</taxon>
        <taxon>Actinomycetes</taxon>
        <taxon>Micrococcales</taxon>
        <taxon>Microbacteriaceae</taxon>
        <taxon>Cryobacterium</taxon>
    </lineage>
</organism>